<evidence type="ECO:0000256" key="4">
    <source>
        <dbReference type="ARBA" id="ARBA00022741"/>
    </source>
</evidence>
<keyword evidence="3" id="KW-0235">DNA replication</keyword>
<dbReference type="STRING" id="6184.A0A430QK35"/>
<dbReference type="GO" id="GO:0005524">
    <property type="term" value="F:ATP binding"/>
    <property type="evidence" value="ECO:0007669"/>
    <property type="project" value="UniProtKB-KW"/>
</dbReference>
<evidence type="ECO:0000259" key="7">
    <source>
        <dbReference type="SMART" id="SM00382"/>
    </source>
</evidence>
<dbReference type="SUPFAM" id="SSF48019">
    <property type="entry name" value="post-AAA+ oligomerization domain-like"/>
    <property type="match status" value="1"/>
</dbReference>
<keyword evidence="6" id="KW-0539">Nucleus</keyword>
<dbReference type="SMART" id="SM00382">
    <property type="entry name" value="AAA"/>
    <property type="match status" value="1"/>
</dbReference>
<comment type="caution">
    <text evidence="8">The sequence shown here is derived from an EMBL/GenBank/DDBJ whole genome shotgun (WGS) entry which is preliminary data.</text>
</comment>
<sequence>MEAFLTGFKQKPQDSKRRIKSQKHIPWVEKYRPKTIDEVAYQTEVVSVLQRCIEGSDLPNLLFYGPPGTGKTSLILALARQLFGPLYSERVLELNASDERGISVIREKVKAFAHIAVSSSTNSSGSSSTNIPPYKLIILDEADSMTAPAQTLDHLLSLCHGDLRQGITMLQCVHQLIISVDDSDVDCRSSITSKELDEAAAVVPSDIIKNLIKTSENGSFDDLQIIIKNLLLEGYSAHQTTYQLHEHIINDDKLSCIQKASILESLAVADSRLIDGADEYLQLLAVGGTLLKTIQSN</sequence>
<dbReference type="GO" id="GO:0016887">
    <property type="term" value="F:ATP hydrolysis activity"/>
    <property type="evidence" value="ECO:0007669"/>
    <property type="project" value="InterPro"/>
</dbReference>
<proteinExistence type="inferred from homology"/>
<feature type="domain" description="AAA+ ATPase" evidence="7">
    <location>
        <begin position="57"/>
        <end position="183"/>
    </location>
</feature>
<dbReference type="Proteomes" id="UP000290809">
    <property type="component" value="Unassembled WGS sequence"/>
</dbReference>
<dbReference type="SUPFAM" id="SSF52540">
    <property type="entry name" value="P-loop containing nucleoside triphosphate hydrolases"/>
    <property type="match status" value="1"/>
</dbReference>
<dbReference type="Pfam" id="PF00004">
    <property type="entry name" value="AAA"/>
    <property type="match status" value="1"/>
</dbReference>
<dbReference type="Gene3D" id="1.20.272.10">
    <property type="match status" value="1"/>
</dbReference>
<evidence type="ECO:0000256" key="5">
    <source>
        <dbReference type="ARBA" id="ARBA00022840"/>
    </source>
</evidence>
<name>A0A430QK35_SCHBO</name>
<reference evidence="8 9" key="1">
    <citation type="journal article" date="2019" name="PLoS Pathog.">
        <title>Genome sequence of the bovine parasite Schistosoma bovis Tanzania.</title>
        <authorList>
            <person name="Oey H."/>
            <person name="Zakrzewski M."/>
            <person name="Gobert G."/>
            <person name="Gravermann K."/>
            <person name="Stoye J."/>
            <person name="Jones M."/>
            <person name="Mcmanus D."/>
            <person name="Krause L."/>
        </authorList>
    </citation>
    <scope>NUCLEOTIDE SEQUENCE [LARGE SCALE GENOMIC DNA]</scope>
    <source>
        <strain evidence="8 9">TAN1997</strain>
    </source>
</reference>
<protein>
    <submittedName>
        <fullName evidence="8">Replication factor C subunit 2/4</fullName>
    </submittedName>
</protein>
<dbReference type="FunFam" id="1.20.272.10:FF:000011">
    <property type="entry name" value="Replication factor C subunit 2"/>
    <property type="match status" value="1"/>
</dbReference>
<evidence type="ECO:0000256" key="6">
    <source>
        <dbReference type="ARBA" id="ARBA00023242"/>
    </source>
</evidence>
<organism evidence="8 9">
    <name type="scientific">Schistosoma bovis</name>
    <name type="common">Blood fluke</name>
    <dbReference type="NCBI Taxonomy" id="6184"/>
    <lineage>
        <taxon>Eukaryota</taxon>
        <taxon>Metazoa</taxon>
        <taxon>Spiralia</taxon>
        <taxon>Lophotrochozoa</taxon>
        <taxon>Platyhelminthes</taxon>
        <taxon>Trematoda</taxon>
        <taxon>Digenea</taxon>
        <taxon>Strigeidida</taxon>
        <taxon>Schistosomatoidea</taxon>
        <taxon>Schistosomatidae</taxon>
        <taxon>Schistosoma</taxon>
    </lineage>
</organism>
<comment type="subcellular location">
    <subcellularLocation>
        <location evidence="1">Nucleus</location>
    </subcellularLocation>
</comment>
<dbReference type="CDD" id="cd00009">
    <property type="entry name" value="AAA"/>
    <property type="match status" value="1"/>
</dbReference>
<gene>
    <name evidence="8" type="ORF">DC041_0011484</name>
</gene>
<dbReference type="InterPro" id="IPR003959">
    <property type="entry name" value="ATPase_AAA_core"/>
</dbReference>
<dbReference type="Gene3D" id="3.40.50.300">
    <property type="entry name" value="P-loop containing nucleotide triphosphate hydrolases"/>
    <property type="match status" value="1"/>
</dbReference>
<dbReference type="GO" id="GO:0005634">
    <property type="term" value="C:nucleus"/>
    <property type="evidence" value="ECO:0007669"/>
    <property type="project" value="UniProtKB-SubCell"/>
</dbReference>
<dbReference type="GO" id="GO:0003677">
    <property type="term" value="F:DNA binding"/>
    <property type="evidence" value="ECO:0007669"/>
    <property type="project" value="InterPro"/>
</dbReference>
<dbReference type="InterPro" id="IPR003593">
    <property type="entry name" value="AAA+_ATPase"/>
</dbReference>
<dbReference type="InterPro" id="IPR027417">
    <property type="entry name" value="P-loop_NTPase"/>
</dbReference>
<dbReference type="GO" id="GO:0006281">
    <property type="term" value="P:DNA repair"/>
    <property type="evidence" value="ECO:0007669"/>
    <property type="project" value="TreeGrafter"/>
</dbReference>
<dbReference type="PANTHER" id="PTHR11669">
    <property type="entry name" value="REPLICATION FACTOR C / DNA POLYMERASE III GAMMA-TAU SUBUNIT"/>
    <property type="match status" value="1"/>
</dbReference>
<keyword evidence="5" id="KW-0067">ATP-binding</keyword>
<evidence type="ECO:0000256" key="3">
    <source>
        <dbReference type="ARBA" id="ARBA00022705"/>
    </source>
</evidence>
<dbReference type="GO" id="GO:0005663">
    <property type="term" value="C:DNA replication factor C complex"/>
    <property type="evidence" value="ECO:0007669"/>
    <property type="project" value="TreeGrafter"/>
</dbReference>
<accession>A0A430QK35</accession>
<evidence type="ECO:0000313" key="8">
    <source>
        <dbReference type="EMBL" id="RTG88058.1"/>
    </source>
</evidence>
<dbReference type="GO" id="GO:0003689">
    <property type="term" value="F:DNA clamp loader activity"/>
    <property type="evidence" value="ECO:0007669"/>
    <property type="project" value="TreeGrafter"/>
</dbReference>
<dbReference type="EMBL" id="QMKO01001616">
    <property type="protein sequence ID" value="RTG88058.1"/>
    <property type="molecule type" value="Genomic_DNA"/>
</dbReference>
<dbReference type="InterPro" id="IPR008921">
    <property type="entry name" value="DNA_pol3_clamp-load_cplx_C"/>
</dbReference>
<dbReference type="AlphaFoldDB" id="A0A430QK35"/>
<keyword evidence="4" id="KW-0547">Nucleotide-binding</keyword>
<evidence type="ECO:0000256" key="1">
    <source>
        <dbReference type="ARBA" id="ARBA00004123"/>
    </source>
</evidence>
<dbReference type="InterPro" id="IPR013748">
    <property type="entry name" value="Rep_factorC_C"/>
</dbReference>
<dbReference type="InterPro" id="IPR050238">
    <property type="entry name" value="DNA_Rep/Repair_Clamp_Loader"/>
</dbReference>
<dbReference type="GO" id="GO:0006261">
    <property type="term" value="P:DNA-templated DNA replication"/>
    <property type="evidence" value="ECO:0007669"/>
    <property type="project" value="TreeGrafter"/>
</dbReference>
<evidence type="ECO:0000313" key="9">
    <source>
        <dbReference type="Proteomes" id="UP000290809"/>
    </source>
</evidence>
<dbReference type="PANTHER" id="PTHR11669:SF20">
    <property type="entry name" value="REPLICATION FACTOR C SUBUNIT 4"/>
    <property type="match status" value="1"/>
</dbReference>
<comment type="similarity">
    <text evidence="2">Belongs to the activator 1 small subunits family.</text>
</comment>
<dbReference type="Pfam" id="PF08542">
    <property type="entry name" value="Rep_fac_C"/>
    <property type="match status" value="1"/>
</dbReference>
<keyword evidence="9" id="KW-1185">Reference proteome</keyword>
<evidence type="ECO:0000256" key="2">
    <source>
        <dbReference type="ARBA" id="ARBA00005378"/>
    </source>
</evidence>